<dbReference type="EMBL" id="CDPU01000034">
    <property type="protein sequence ID" value="CEO53346.1"/>
    <property type="molecule type" value="Genomic_DNA"/>
</dbReference>
<dbReference type="InterPro" id="IPR002575">
    <property type="entry name" value="Aminoglycoside_PTrfase"/>
</dbReference>
<dbReference type="PANTHER" id="PTHR21310:SF37">
    <property type="entry name" value="AMINOGLYCOSIDE PHOSPHOTRANSFERASE DOMAIN-CONTAINING PROTEIN"/>
    <property type="match status" value="1"/>
</dbReference>
<dbReference type="Gene3D" id="3.90.1200.10">
    <property type="match status" value="1"/>
</dbReference>
<dbReference type="InterPro" id="IPR011009">
    <property type="entry name" value="Kinase-like_dom_sf"/>
</dbReference>
<dbReference type="InterPro" id="IPR051678">
    <property type="entry name" value="AGP_Transferase"/>
</dbReference>
<evidence type="ECO:0000313" key="3">
    <source>
        <dbReference type="EMBL" id="CEO53346.1"/>
    </source>
</evidence>
<keyword evidence="1" id="KW-1133">Transmembrane helix</keyword>
<keyword evidence="1" id="KW-0472">Membrane</keyword>
<organism evidence="3">
    <name type="scientific">Bionectria ochroleuca</name>
    <name type="common">Gliocladium roseum</name>
    <dbReference type="NCBI Taxonomy" id="29856"/>
    <lineage>
        <taxon>Eukaryota</taxon>
        <taxon>Fungi</taxon>
        <taxon>Dikarya</taxon>
        <taxon>Ascomycota</taxon>
        <taxon>Pezizomycotina</taxon>
        <taxon>Sordariomycetes</taxon>
        <taxon>Hypocreomycetidae</taxon>
        <taxon>Hypocreales</taxon>
        <taxon>Bionectriaceae</taxon>
        <taxon>Clonostachys</taxon>
    </lineage>
</organism>
<protein>
    <recommendedName>
        <fullName evidence="2">Aminoglycoside phosphotransferase domain-containing protein</fullName>
    </recommendedName>
</protein>
<sequence>MAETAYNNPTHLQDVIIEKELRDTRDKFIQSIRTDDVRRLAASYHPGQSDGEFFQDPLRGSYNICYFIRFPLSSPPGAWDKWVVRIPLTPCLPFGADKKLEGEIAAMKLVSERTSIPIPKVIAYAIDDTSKTFPTFMILEYVEGEKLSYKTYQEFTPERLVQFYISLADTFIQLRRLELDAIGRLTHREDGSFTVGNPIATIDLNAQALERLRPSKVLARYGGGGPLRSASNYIDMLHDLADNAFAESRSSVPEGDGIGEEYLYHLHSFRELVEDWRAENDDQGPFVLVHGDFQPFNLLVNDQGSIVSVLDWEWSRVVPRQFFKPPLWLEYADLTLLSRPLFYNRFLRTFQDFLGIVRQRELDAYGNTMLADEWDSAQERQGFIVANALESWMHVDWLMHFQGNSEDLQERVGEFMGRDPRRAEFVARKVRDGEAYKADVRRLARGECTRSTGWLPAGLSKLCSRVFQSVAAWERRFCVAGLVPGLIIVFVCGGGFILGSSRPWRWLHTNLLKIPPVN</sequence>
<dbReference type="AlphaFoldDB" id="A0A0B7KF89"/>
<dbReference type="Pfam" id="PF01636">
    <property type="entry name" value="APH"/>
    <property type="match status" value="1"/>
</dbReference>
<dbReference type="PANTHER" id="PTHR21310">
    <property type="entry name" value="AMINOGLYCOSIDE PHOSPHOTRANSFERASE-RELATED-RELATED"/>
    <property type="match status" value="1"/>
</dbReference>
<name>A0A0B7KF89_BIOOC</name>
<dbReference type="SUPFAM" id="SSF56112">
    <property type="entry name" value="Protein kinase-like (PK-like)"/>
    <property type="match status" value="1"/>
</dbReference>
<reference evidence="3" key="1">
    <citation type="submission" date="2015-01" db="EMBL/GenBank/DDBJ databases">
        <authorList>
            <person name="Durling Mikael"/>
        </authorList>
    </citation>
    <scope>NUCLEOTIDE SEQUENCE</scope>
</reference>
<accession>A0A0B7KF89</accession>
<evidence type="ECO:0000259" key="2">
    <source>
        <dbReference type="Pfam" id="PF01636"/>
    </source>
</evidence>
<proteinExistence type="predicted"/>
<evidence type="ECO:0000256" key="1">
    <source>
        <dbReference type="SAM" id="Phobius"/>
    </source>
</evidence>
<keyword evidence="1" id="KW-0812">Transmembrane</keyword>
<feature type="domain" description="Aminoglycoside phosphotransferase" evidence="2">
    <location>
        <begin position="81"/>
        <end position="317"/>
    </location>
</feature>
<feature type="transmembrane region" description="Helical" evidence="1">
    <location>
        <begin position="479"/>
        <end position="498"/>
    </location>
</feature>
<gene>
    <name evidence="3" type="ORF">BN869_000009404_1</name>
</gene>